<dbReference type="EMBL" id="HE806317">
    <property type="protein sequence ID" value="CCH59389.1"/>
    <property type="molecule type" value="Genomic_DNA"/>
</dbReference>
<dbReference type="InterPro" id="IPR043472">
    <property type="entry name" value="Macro_dom-like"/>
</dbReference>
<proteinExistence type="predicted"/>
<dbReference type="SMART" id="SM00506">
    <property type="entry name" value="A1pp"/>
    <property type="match status" value="1"/>
</dbReference>
<reference evidence="2 3" key="1">
    <citation type="journal article" date="2011" name="Proc. Natl. Acad. Sci. U.S.A.">
        <title>Evolutionary erosion of yeast sex chromosomes by mating-type switching accidents.</title>
        <authorList>
            <person name="Gordon J.L."/>
            <person name="Armisen D."/>
            <person name="Proux-Wera E."/>
            <person name="Oheigeartaigh S.S."/>
            <person name="Byrne K.P."/>
            <person name="Wolfe K.H."/>
        </authorList>
    </citation>
    <scope>NUCLEOTIDE SEQUENCE [LARGE SCALE GENOMIC DNA]</scope>
    <source>
        <strain evidence="3">ATCC 34711 / CBS 6284 / DSM 70876 / NBRC 10599 / NRRL Y-10934 / UCD 77-7</strain>
    </source>
</reference>
<sequence>MRTILIDKDEKICKLWQVQLKKFQNIHLQKDKSSYHDITIYNGTLNNLLYKLKEQNISNKRLALVSPGNSFGYLGGGFDLGIRNYFGGIEFEDWFRKKLDFKYHQIGDITTVSLIEWYELLTKEKEFHRDISFHYIIHVPTVITPVVSSELSRLDRKPVTDGYGTVFNAAWGAFMNVPNEADGLVLPGLCCGYGGIPIEVSAKAMAFAIRLYYLAKYNEKISKELPGALVMCFLGCPYSPFLGDLGLASKGQWSFKEECANAGIDFYAARNFKADTDSLNLLFPPHW</sequence>
<dbReference type="HOGENOM" id="CLU_093588_0_0_1"/>
<dbReference type="InterPro" id="IPR002589">
    <property type="entry name" value="Macro_dom"/>
</dbReference>
<dbReference type="RefSeq" id="XP_004178908.1">
    <property type="nucleotide sequence ID" value="XM_004178860.1"/>
</dbReference>
<organism evidence="2 3">
    <name type="scientific">Henningerozyma blattae (strain ATCC 34711 / CBS 6284 / DSM 70876 / NBRC 10599 / NRRL Y-10934 / UCD 77-7)</name>
    <name type="common">Yeast</name>
    <name type="synonym">Tetrapisispora blattae</name>
    <dbReference type="NCBI Taxonomy" id="1071380"/>
    <lineage>
        <taxon>Eukaryota</taxon>
        <taxon>Fungi</taxon>
        <taxon>Dikarya</taxon>
        <taxon>Ascomycota</taxon>
        <taxon>Saccharomycotina</taxon>
        <taxon>Saccharomycetes</taxon>
        <taxon>Saccharomycetales</taxon>
        <taxon>Saccharomycetaceae</taxon>
        <taxon>Henningerozyma</taxon>
    </lineage>
</organism>
<accession>I2GZ37</accession>
<dbReference type="SUPFAM" id="SSF52949">
    <property type="entry name" value="Macro domain-like"/>
    <property type="match status" value="1"/>
</dbReference>
<protein>
    <recommendedName>
        <fullName evidence="1">Macro domain-containing protein</fullName>
    </recommendedName>
</protein>
<dbReference type="PROSITE" id="PS51154">
    <property type="entry name" value="MACRO"/>
    <property type="match status" value="1"/>
</dbReference>
<dbReference type="OrthoDB" id="6082470at2759"/>
<evidence type="ECO:0000259" key="1">
    <source>
        <dbReference type="PROSITE" id="PS51154"/>
    </source>
</evidence>
<dbReference type="STRING" id="1071380.I2GZ37"/>
<dbReference type="Gene3D" id="3.40.220.10">
    <property type="entry name" value="Leucine Aminopeptidase, subunit E, domain 1"/>
    <property type="match status" value="1"/>
</dbReference>
<name>I2GZ37_HENB6</name>
<dbReference type="InterPro" id="IPR028071">
    <property type="entry name" value="Macro-like_dom"/>
</dbReference>
<feature type="domain" description="Macro" evidence="1">
    <location>
        <begin position="25"/>
        <end position="225"/>
    </location>
</feature>
<dbReference type="GeneID" id="14494475"/>
<dbReference type="KEGG" id="tbl:TBLA_0B05620"/>
<dbReference type="OMA" id="YIIHCPT"/>
<dbReference type="eggNOG" id="ENOG502QVAE">
    <property type="taxonomic scope" value="Eukaryota"/>
</dbReference>
<dbReference type="AlphaFoldDB" id="I2GZ37"/>
<keyword evidence="3" id="KW-1185">Reference proteome</keyword>
<gene>
    <name evidence="2" type="primary">TBLA0B05620</name>
    <name evidence="2" type="ORF">TBLA_0B05620</name>
</gene>
<dbReference type="InParanoid" id="I2GZ37"/>
<dbReference type="FunCoup" id="I2GZ37">
    <property type="interactions" value="3"/>
</dbReference>
<evidence type="ECO:0000313" key="2">
    <source>
        <dbReference type="EMBL" id="CCH59389.1"/>
    </source>
</evidence>
<evidence type="ECO:0000313" key="3">
    <source>
        <dbReference type="Proteomes" id="UP000002866"/>
    </source>
</evidence>
<dbReference type="Proteomes" id="UP000002866">
    <property type="component" value="Chromosome 2"/>
</dbReference>
<dbReference type="Pfam" id="PF14519">
    <property type="entry name" value="Macro_2"/>
    <property type="match status" value="1"/>
</dbReference>